<dbReference type="InterPro" id="IPR009014">
    <property type="entry name" value="Transketo_C/PFOR_II"/>
</dbReference>
<keyword evidence="5" id="KW-0670">Pyruvate</keyword>
<keyword evidence="3" id="KW-0786">Thiamine pyrophosphate</keyword>
<dbReference type="eggNOG" id="COG0022">
    <property type="taxonomic scope" value="Bacteria"/>
</dbReference>
<dbReference type="FunFam" id="3.40.50.920:FF:000001">
    <property type="entry name" value="Pyruvate dehydrogenase E1 beta subunit"/>
    <property type="match status" value="1"/>
</dbReference>
<dbReference type="RefSeq" id="WP_006206955.1">
    <property type="nucleotide sequence ID" value="NZ_CP015322.1"/>
</dbReference>
<reference evidence="5 6" key="1">
    <citation type="journal article" date="2012" name="J. Bacteriol.">
        <title>Draft Genome Sequence of Plant Growth-Promoting Rhizobium Mesorhizobium amorphae, Isolated from Zinc-Lead Mine Tailings.</title>
        <authorList>
            <person name="Hao X."/>
            <person name="Lin Y."/>
            <person name="Johnstone L."/>
            <person name="Baltrus D.A."/>
            <person name="Miller S.J."/>
            <person name="Wei G."/>
            <person name="Rensing C."/>
        </authorList>
    </citation>
    <scope>NUCLEOTIDE SEQUENCE [LARGE SCALE GENOMIC DNA]</scope>
    <source>
        <strain evidence="5 6">CCNWGS0123</strain>
    </source>
</reference>
<dbReference type="SUPFAM" id="SSF52518">
    <property type="entry name" value="Thiamin diphosphate-binding fold (THDP-binding)"/>
    <property type="match status" value="1"/>
</dbReference>
<evidence type="ECO:0000256" key="1">
    <source>
        <dbReference type="ARBA" id="ARBA00001964"/>
    </source>
</evidence>
<dbReference type="NCBIfam" id="NF006667">
    <property type="entry name" value="PRK09212.1"/>
    <property type="match status" value="1"/>
</dbReference>
<dbReference type="PATRIC" id="fig|1082933.3.peg.6948"/>
<dbReference type="CDD" id="cd07036">
    <property type="entry name" value="TPP_PYR_E1-PDHc-beta_like"/>
    <property type="match status" value="1"/>
</dbReference>
<organism evidence="5 6">
    <name type="scientific">Mesorhizobium amorphae CCNWGS0123</name>
    <dbReference type="NCBI Taxonomy" id="1082933"/>
    <lineage>
        <taxon>Bacteria</taxon>
        <taxon>Pseudomonadati</taxon>
        <taxon>Pseudomonadota</taxon>
        <taxon>Alphaproteobacteria</taxon>
        <taxon>Hyphomicrobiales</taxon>
        <taxon>Phyllobacteriaceae</taxon>
        <taxon>Mesorhizobium</taxon>
    </lineage>
</organism>
<keyword evidence="6" id="KW-1185">Reference proteome</keyword>
<dbReference type="Gene3D" id="3.40.50.970">
    <property type="match status" value="1"/>
</dbReference>
<dbReference type="PANTHER" id="PTHR43257:SF2">
    <property type="entry name" value="PYRUVATE DEHYDROGENASE E1 COMPONENT SUBUNIT BETA"/>
    <property type="match status" value="1"/>
</dbReference>
<evidence type="ECO:0000313" key="5">
    <source>
        <dbReference type="EMBL" id="EHH02129.1"/>
    </source>
</evidence>
<dbReference type="Pfam" id="PF02780">
    <property type="entry name" value="Transketolase_C"/>
    <property type="match status" value="1"/>
</dbReference>
<evidence type="ECO:0000313" key="6">
    <source>
        <dbReference type="Proteomes" id="UP000002949"/>
    </source>
</evidence>
<protein>
    <submittedName>
        <fullName evidence="5">Pyruvate dehydrogenase E1 component, beta subunit</fullName>
    </submittedName>
</protein>
<dbReference type="InterPro" id="IPR005475">
    <property type="entry name" value="Transketolase-like_Pyr-bd"/>
</dbReference>
<keyword evidence="2" id="KW-0560">Oxidoreductase</keyword>
<dbReference type="InterPro" id="IPR029061">
    <property type="entry name" value="THDP-binding"/>
</dbReference>
<dbReference type="PANTHER" id="PTHR43257">
    <property type="entry name" value="PYRUVATE DEHYDROGENASE E1 COMPONENT BETA SUBUNIT"/>
    <property type="match status" value="1"/>
</dbReference>
<evidence type="ECO:0000259" key="4">
    <source>
        <dbReference type="SMART" id="SM00861"/>
    </source>
</evidence>
<dbReference type="Pfam" id="PF02779">
    <property type="entry name" value="Transket_pyr"/>
    <property type="match status" value="1"/>
</dbReference>
<dbReference type="Proteomes" id="UP000002949">
    <property type="component" value="Unassembled WGS sequence"/>
</dbReference>
<accession>G6YMC1</accession>
<proteinExistence type="predicted"/>
<evidence type="ECO:0000256" key="2">
    <source>
        <dbReference type="ARBA" id="ARBA00023002"/>
    </source>
</evidence>
<sequence length="336" mass="36692">MIDMETDAQKLASTSGVHIQMTYFEALVQAQMEEMERDERVVLMGEELSVHGGAKLIERFGKNRIWNTPISEGSFTGLGIGAAINGLRPVVDLSVSSFVYLASDQIINQASKLRYMTGGQIDIPIVFRCCMYSLGSLAAQHADRPYPFFMNVPGLKIISPTSAADIKGLMKSAIRDGDPVMVFEDTRLWPVKGDVTTDPDHLIPIGKADVKREGEDVTLIAVAGVIRPTMEAVSALAEEGISVEVIDPRTLKPLDHEAIKTSVAKTGRLVIVENAHCVCNVGSEIAAVMVEEAFDLLKRPILRVSAPDIHVPFSPALEKDFFPTKDHIIAAVRRLL</sequence>
<dbReference type="Gene3D" id="3.40.50.920">
    <property type="match status" value="1"/>
</dbReference>
<comment type="cofactor">
    <cofactor evidence="1">
        <name>thiamine diphosphate</name>
        <dbReference type="ChEBI" id="CHEBI:58937"/>
    </cofactor>
</comment>
<evidence type="ECO:0000256" key="3">
    <source>
        <dbReference type="ARBA" id="ARBA00023052"/>
    </source>
</evidence>
<dbReference type="SUPFAM" id="SSF52922">
    <property type="entry name" value="TK C-terminal domain-like"/>
    <property type="match status" value="1"/>
</dbReference>
<feature type="domain" description="Transketolase-like pyrimidine-binding" evidence="4">
    <location>
        <begin position="21"/>
        <end position="191"/>
    </location>
</feature>
<name>G6YMC1_9HYPH</name>
<dbReference type="SMART" id="SM00861">
    <property type="entry name" value="Transket_pyr"/>
    <property type="match status" value="1"/>
</dbReference>
<gene>
    <name evidence="5" type="ORF">MEA186_35859</name>
</gene>
<dbReference type="GO" id="GO:0016491">
    <property type="term" value="F:oxidoreductase activity"/>
    <property type="evidence" value="ECO:0007669"/>
    <property type="project" value="UniProtKB-KW"/>
</dbReference>
<dbReference type="AlphaFoldDB" id="G6YMC1"/>
<dbReference type="EMBL" id="AGSN01000271">
    <property type="protein sequence ID" value="EHH02129.1"/>
    <property type="molecule type" value="Genomic_DNA"/>
</dbReference>
<dbReference type="InterPro" id="IPR033248">
    <property type="entry name" value="Transketolase_C"/>
</dbReference>